<sequence>MAVSLEQIDLLRKRAHVNYEEAKEALEKCNGEIVDALVYLEKAKKIKENKISECQNKFFSKIKNIIRKGNKTRVVIKKEESNILNISVNVAALFTIFATPVALVAFILALGTKHKIRLEKNSGEDSSINKVLDKMSTTVTTIVDDVTSEENYAK</sequence>
<evidence type="ECO:0000313" key="4">
    <source>
        <dbReference type="Proteomes" id="UP001079657"/>
    </source>
</evidence>
<reference evidence="3" key="1">
    <citation type="submission" date="2022-12" db="EMBL/GenBank/DDBJ databases">
        <authorList>
            <person name="Wang J."/>
        </authorList>
    </citation>
    <scope>NUCLEOTIDE SEQUENCE</scope>
    <source>
        <strain evidence="3">HY-42-06</strain>
    </source>
</reference>
<feature type="domain" description="DUF4342" evidence="2">
    <location>
        <begin position="45"/>
        <end position="120"/>
    </location>
</feature>
<dbReference type="Proteomes" id="UP001079657">
    <property type="component" value="Unassembled WGS sequence"/>
</dbReference>
<keyword evidence="1" id="KW-1133">Transmembrane helix</keyword>
<dbReference type="Pfam" id="PF14242">
    <property type="entry name" value="DUF4342"/>
    <property type="match status" value="1"/>
</dbReference>
<proteinExistence type="predicted"/>
<dbReference type="InterPro" id="IPR009060">
    <property type="entry name" value="UBA-like_sf"/>
</dbReference>
<comment type="caution">
    <text evidence="3">The sequence shown here is derived from an EMBL/GenBank/DDBJ whole genome shotgun (WGS) entry which is preliminary data.</text>
</comment>
<dbReference type="CDD" id="cd14360">
    <property type="entry name" value="UBA_NAC_like_bac"/>
    <property type="match status" value="1"/>
</dbReference>
<dbReference type="Gene3D" id="1.10.8.10">
    <property type="entry name" value="DNA helicase RuvA subunit, C-terminal domain"/>
    <property type="match status" value="1"/>
</dbReference>
<dbReference type="SUPFAM" id="SSF46934">
    <property type="entry name" value="UBA-like"/>
    <property type="match status" value="1"/>
</dbReference>
<keyword evidence="1" id="KW-0812">Transmembrane</keyword>
<dbReference type="EMBL" id="JAPQES010000001">
    <property type="protein sequence ID" value="MCY6369275.1"/>
    <property type="molecule type" value="Genomic_DNA"/>
</dbReference>
<feature type="transmembrane region" description="Helical" evidence="1">
    <location>
        <begin position="86"/>
        <end position="110"/>
    </location>
</feature>
<evidence type="ECO:0000259" key="2">
    <source>
        <dbReference type="Pfam" id="PF14242"/>
    </source>
</evidence>
<evidence type="ECO:0000256" key="1">
    <source>
        <dbReference type="SAM" id="Phobius"/>
    </source>
</evidence>
<organism evidence="3 4">
    <name type="scientific">Clostridium ganghwense</name>
    <dbReference type="NCBI Taxonomy" id="312089"/>
    <lineage>
        <taxon>Bacteria</taxon>
        <taxon>Bacillati</taxon>
        <taxon>Bacillota</taxon>
        <taxon>Clostridia</taxon>
        <taxon>Eubacteriales</taxon>
        <taxon>Clostridiaceae</taxon>
        <taxon>Clostridium</taxon>
    </lineage>
</organism>
<gene>
    <name evidence="3" type="ORF">OXH55_01275</name>
</gene>
<evidence type="ECO:0000313" key="3">
    <source>
        <dbReference type="EMBL" id="MCY6369275.1"/>
    </source>
</evidence>
<protein>
    <submittedName>
        <fullName evidence="3">DUF4342 domain-containing protein</fullName>
    </submittedName>
</protein>
<dbReference type="InterPro" id="IPR025642">
    <property type="entry name" value="DUF4342"/>
</dbReference>
<accession>A0ABT4CJP5</accession>
<keyword evidence="1" id="KW-0472">Membrane</keyword>
<name>A0ABT4CJP5_9CLOT</name>
<keyword evidence="4" id="KW-1185">Reference proteome</keyword>
<dbReference type="RefSeq" id="WP_268047592.1">
    <property type="nucleotide sequence ID" value="NZ_JAPQES010000001.1"/>
</dbReference>